<organism evidence="1 2">
    <name type="scientific">Naganishia vaughanmartiniae</name>
    <dbReference type="NCBI Taxonomy" id="1424756"/>
    <lineage>
        <taxon>Eukaryota</taxon>
        <taxon>Fungi</taxon>
        <taxon>Dikarya</taxon>
        <taxon>Basidiomycota</taxon>
        <taxon>Agaricomycotina</taxon>
        <taxon>Tremellomycetes</taxon>
        <taxon>Filobasidiales</taxon>
        <taxon>Filobasidiaceae</taxon>
        <taxon>Naganishia</taxon>
    </lineage>
</organism>
<comment type="caution">
    <text evidence="1">The sequence shown here is derived from an EMBL/GenBank/DDBJ whole genome shotgun (WGS) entry which is preliminary data.</text>
</comment>
<name>A0ACC2X3U0_9TREE</name>
<proteinExistence type="predicted"/>
<evidence type="ECO:0000313" key="1">
    <source>
        <dbReference type="EMBL" id="KAJ9118096.1"/>
    </source>
</evidence>
<reference evidence="1" key="1">
    <citation type="submission" date="2023-04" db="EMBL/GenBank/DDBJ databases">
        <title>Draft Genome sequencing of Naganishia species isolated from polar environments using Oxford Nanopore Technology.</title>
        <authorList>
            <person name="Leo P."/>
            <person name="Venkateswaran K."/>
        </authorList>
    </citation>
    <scope>NUCLEOTIDE SEQUENCE</scope>
    <source>
        <strain evidence="1">MNA-CCFEE 5425</strain>
    </source>
</reference>
<sequence length="433" mass="47037">MLQKVTTGKSILISGGSIAGPAIAWWLQRYGFRTTLVERWPGGIRPGGQNIDVNNQGREVVRRMGLEAAILAANTGEKGSVLTDVEGNERVLLPMGDDSISPTNETEILRGTFAQLLYDATANHTEWRFGDQITSLNEEAEKCVKVGFQSGKEEMYDLVVLADGVGSRTRKLAFNADDIEFKRLGIYIAYFTMPLEPSDTRSDYWVITNLPGKRCLSFRPGGDGLTQAFLMWTSAESAGYEKLPMAPQIDAIRKELLAGPDWVRDSKLVQRAAKGLDNTKDLYLEYSGQVKAKHLSTPGGKIGMIGDAAYCGTPVSGAGTTLSLVGAYILAGEIAKHSDDPKAGLQAYEAWMAPFAAGLQELPPGVPQIALPASNFGIRILHSVIGTVLWLSKWKAAQWVGGWVFRDTRAELPLPDYSKYEVKASAGSSDLSE</sequence>
<keyword evidence="2" id="KW-1185">Reference proteome</keyword>
<protein>
    <submittedName>
        <fullName evidence="1">Uncharacterized protein</fullName>
    </submittedName>
</protein>
<evidence type="ECO:0000313" key="2">
    <source>
        <dbReference type="Proteomes" id="UP001243375"/>
    </source>
</evidence>
<dbReference type="EMBL" id="JASBWU010000011">
    <property type="protein sequence ID" value="KAJ9118096.1"/>
    <property type="molecule type" value="Genomic_DNA"/>
</dbReference>
<dbReference type="Proteomes" id="UP001243375">
    <property type="component" value="Unassembled WGS sequence"/>
</dbReference>
<accession>A0ACC2X3U0</accession>
<gene>
    <name evidence="1" type="ORF">QFC22_003995</name>
</gene>